<keyword evidence="1" id="KW-0521">NADP</keyword>
<sequence>MAARQDCPDISTIYLLIRSKKDKCPKSRLDEMFEKPVSISKTTSKHDVSIIFHLAANVRFNENIKSSTIINVNPTATILKLAKHMLNLKSLIHVCQQFMRTVMWNILKSDSTHIPLITKTLSCSHVT</sequence>
<comment type="function">
    <text evidence="1">Catalyzes the reduction of fatty acyl-CoA to fatty alcohols.</text>
</comment>
<dbReference type="AlphaFoldDB" id="A0A4S2KPC6"/>
<evidence type="ECO:0000313" key="3">
    <source>
        <dbReference type="EMBL" id="TGZ49777.1"/>
    </source>
</evidence>
<reference evidence="3 4" key="1">
    <citation type="journal article" date="2019" name="Philos. Trans. R. Soc. Lond., B, Biol. Sci.">
        <title>Ant behaviour and brain gene expression of defending hosts depend on the ecological success of the intruding social parasite.</title>
        <authorList>
            <person name="Kaur R."/>
            <person name="Stoldt M."/>
            <person name="Jongepier E."/>
            <person name="Feldmeyer B."/>
            <person name="Menzel F."/>
            <person name="Bornberg-Bauer E."/>
            <person name="Foitzik S."/>
        </authorList>
    </citation>
    <scope>NUCLEOTIDE SEQUENCE [LARGE SCALE GENOMIC DNA]</scope>
    <source>
        <tissue evidence="3">Whole body</tissue>
    </source>
</reference>
<evidence type="ECO:0000256" key="1">
    <source>
        <dbReference type="RuleBase" id="RU363097"/>
    </source>
</evidence>
<gene>
    <name evidence="3" type="ORF">DBV15_07654</name>
</gene>
<dbReference type="PANTHER" id="PTHR11011:SF60">
    <property type="entry name" value="FATTY ACYL-COA REDUCTASE-RELATED"/>
    <property type="match status" value="1"/>
</dbReference>
<dbReference type="EMBL" id="QBLH01002105">
    <property type="protein sequence ID" value="TGZ49777.1"/>
    <property type="molecule type" value="Genomic_DNA"/>
</dbReference>
<keyword evidence="4" id="KW-1185">Reference proteome</keyword>
<dbReference type="InterPro" id="IPR026055">
    <property type="entry name" value="FAR"/>
</dbReference>
<dbReference type="GO" id="GO:0102965">
    <property type="term" value="F:alcohol-forming long-chain fatty acyl-CoA reductase activity"/>
    <property type="evidence" value="ECO:0007669"/>
    <property type="project" value="UniProtKB-EC"/>
</dbReference>
<accession>A0A4S2KPC6</accession>
<keyword evidence="1" id="KW-0443">Lipid metabolism</keyword>
<keyword evidence="1" id="KW-0444">Lipid biosynthesis</keyword>
<comment type="similarity">
    <text evidence="1">Belongs to the fatty acyl-CoA reductase family.</text>
</comment>
<dbReference type="Pfam" id="PF07993">
    <property type="entry name" value="NAD_binding_4"/>
    <property type="match status" value="1"/>
</dbReference>
<proteinExistence type="inferred from homology"/>
<dbReference type="EC" id="1.2.1.84" evidence="1"/>
<comment type="catalytic activity">
    <reaction evidence="1">
        <text>a long-chain fatty acyl-CoA + 2 NADPH + 2 H(+) = a long-chain primary fatty alcohol + 2 NADP(+) + CoA</text>
        <dbReference type="Rhea" id="RHEA:52716"/>
        <dbReference type="ChEBI" id="CHEBI:15378"/>
        <dbReference type="ChEBI" id="CHEBI:57287"/>
        <dbReference type="ChEBI" id="CHEBI:57783"/>
        <dbReference type="ChEBI" id="CHEBI:58349"/>
        <dbReference type="ChEBI" id="CHEBI:77396"/>
        <dbReference type="ChEBI" id="CHEBI:83139"/>
        <dbReference type="EC" id="1.2.1.84"/>
    </reaction>
</comment>
<dbReference type="GO" id="GO:0035336">
    <property type="term" value="P:long-chain fatty-acyl-CoA metabolic process"/>
    <property type="evidence" value="ECO:0007669"/>
    <property type="project" value="TreeGrafter"/>
</dbReference>
<dbReference type="Proteomes" id="UP000310200">
    <property type="component" value="Unassembled WGS sequence"/>
</dbReference>
<evidence type="ECO:0000259" key="2">
    <source>
        <dbReference type="Pfam" id="PF07993"/>
    </source>
</evidence>
<evidence type="ECO:0000313" key="4">
    <source>
        <dbReference type="Proteomes" id="UP000310200"/>
    </source>
</evidence>
<protein>
    <recommendedName>
        <fullName evidence="1">Fatty acyl-CoA reductase</fullName>
        <ecNumber evidence="1">1.2.1.84</ecNumber>
    </recommendedName>
</protein>
<dbReference type="GO" id="GO:0005777">
    <property type="term" value="C:peroxisome"/>
    <property type="evidence" value="ECO:0007669"/>
    <property type="project" value="TreeGrafter"/>
</dbReference>
<comment type="caution">
    <text evidence="3">The sequence shown here is derived from an EMBL/GenBank/DDBJ whole genome shotgun (WGS) entry which is preliminary data.</text>
</comment>
<dbReference type="Gene3D" id="3.40.50.720">
    <property type="entry name" value="NAD(P)-binding Rossmann-like Domain"/>
    <property type="match status" value="1"/>
</dbReference>
<organism evidence="3 4">
    <name type="scientific">Temnothorax longispinosus</name>
    <dbReference type="NCBI Taxonomy" id="300112"/>
    <lineage>
        <taxon>Eukaryota</taxon>
        <taxon>Metazoa</taxon>
        <taxon>Ecdysozoa</taxon>
        <taxon>Arthropoda</taxon>
        <taxon>Hexapoda</taxon>
        <taxon>Insecta</taxon>
        <taxon>Pterygota</taxon>
        <taxon>Neoptera</taxon>
        <taxon>Endopterygota</taxon>
        <taxon>Hymenoptera</taxon>
        <taxon>Apocrita</taxon>
        <taxon>Aculeata</taxon>
        <taxon>Formicoidea</taxon>
        <taxon>Formicidae</taxon>
        <taxon>Myrmicinae</taxon>
        <taxon>Temnothorax</taxon>
    </lineage>
</organism>
<name>A0A4S2KPC6_9HYME</name>
<dbReference type="InterPro" id="IPR013120">
    <property type="entry name" value="FAR_NAD-bd"/>
</dbReference>
<dbReference type="PANTHER" id="PTHR11011">
    <property type="entry name" value="MALE STERILITY PROTEIN 2-RELATED"/>
    <property type="match status" value="1"/>
</dbReference>
<feature type="domain" description="Thioester reductase (TE)" evidence="2">
    <location>
        <begin position="46"/>
        <end position="98"/>
    </location>
</feature>
<dbReference type="GO" id="GO:0080019">
    <property type="term" value="F:alcohol-forming very long-chain fatty acyl-CoA reductase activity"/>
    <property type="evidence" value="ECO:0007669"/>
    <property type="project" value="InterPro"/>
</dbReference>
<keyword evidence="1" id="KW-0560">Oxidoreductase</keyword>